<reference evidence="2" key="1">
    <citation type="journal article" date="2019" name="Microbiol. Resour. Announc.">
        <title>Draft Genomic Sequences of Streptomyces misionensis and Streptomyces albidoflavus, bacteria applied for phytopathogen biocontrol.</title>
        <authorList>
            <person name="Pylro V."/>
            <person name="Dias A."/>
            <person name="Andreote F."/>
            <person name="Varani A."/>
            <person name="Andreote C."/>
            <person name="Bernardo E."/>
            <person name="Martins T."/>
        </authorList>
    </citation>
    <scope>NUCLEOTIDE SEQUENCE [LARGE SCALE GENOMIC DNA]</scope>
    <source>
        <strain evidence="2">66</strain>
    </source>
</reference>
<proteinExistence type="predicted"/>
<dbReference type="InterPro" id="IPR041413">
    <property type="entry name" value="MLTR_LBD"/>
</dbReference>
<evidence type="ECO:0000313" key="3">
    <source>
        <dbReference type="Proteomes" id="UP000320481"/>
    </source>
</evidence>
<dbReference type="Proteomes" id="UP000320481">
    <property type="component" value="Unassembled WGS sequence"/>
</dbReference>
<comment type="caution">
    <text evidence="2">The sequence shown here is derived from an EMBL/GenBank/DDBJ whole genome shotgun (WGS) entry which is preliminary data.</text>
</comment>
<protein>
    <recommendedName>
        <fullName evidence="1">MmyB-like transcription regulator ligand binding domain-containing protein</fullName>
    </recommendedName>
</protein>
<dbReference type="Gene3D" id="3.30.450.180">
    <property type="match status" value="1"/>
</dbReference>
<gene>
    <name evidence="2" type="ORF">FRZ03_28955</name>
</gene>
<keyword evidence="3" id="KW-1185">Reference proteome</keyword>
<name>A0A5C6IYB9_9ACTN</name>
<organism evidence="2 3">
    <name type="scientific">Streptomyces misionensis</name>
    <dbReference type="NCBI Taxonomy" id="67331"/>
    <lineage>
        <taxon>Bacteria</taxon>
        <taxon>Bacillati</taxon>
        <taxon>Actinomycetota</taxon>
        <taxon>Actinomycetes</taxon>
        <taxon>Kitasatosporales</taxon>
        <taxon>Streptomycetaceae</taxon>
        <taxon>Streptomyces</taxon>
    </lineage>
</organism>
<feature type="domain" description="MmyB-like transcription regulator ligand binding" evidence="1">
    <location>
        <begin position="19"/>
        <end position="157"/>
    </location>
</feature>
<dbReference type="AlphaFoldDB" id="A0A5C6IYB9"/>
<accession>A0A5C6IYB9</accession>
<dbReference type="PANTHER" id="PTHR35010">
    <property type="entry name" value="BLL4672 PROTEIN-RELATED"/>
    <property type="match status" value="1"/>
</dbReference>
<dbReference type="PANTHER" id="PTHR35010:SF2">
    <property type="entry name" value="BLL4672 PROTEIN"/>
    <property type="match status" value="1"/>
</dbReference>
<dbReference type="Pfam" id="PF17765">
    <property type="entry name" value="MLTR_LBD"/>
    <property type="match status" value="1"/>
</dbReference>
<evidence type="ECO:0000259" key="1">
    <source>
        <dbReference type="Pfam" id="PF17765"/>
    </source>
</evidence>
<dbReference type="RefSeq" id="WP_146468052.1">
    <property type="nucleotide sequence ID" value="NZ_VOGW01000174.1"/>
</dbReference>
<evidence type="ECO:0000313" key="2">
    <source>
        <dbReference type="EMBL" id="TWV34198.1"/>
    </source>
</evidence>
<dbReference type="EMBL" id="VOGW01000174">
    <property type="protein sequence ID" value="TWV34198.1"/>
    <property type="molecule type" value="Genomic_DNA"/>
</dbReference>
<sequence length="157" mass="17586">MAFWRAGSAARASGFPRLLRPRPAYIIAGDHDVLSRNEAAGEPFPNLAATQERPANLARRTFLEPAAREIAVDREREALARLRTLAARHPGDPHHTRLIDDLHAGSEQVRAGWPRYDVRVRQGGRKPLRPPGREPAEFVYTAFHLAEQPELTLVAYT</sequence>